<dbReference type="GO" id="GO:0032784">
    <property type="term" value="P:regulation of DNA-templated transcription elongation"/>
    <property type="evidence" value="ECO:0007669"/>
    <property type="project" value="UniProtKB-UniRule"/>
</dbReference>
<keyword evidence="3 4" id="KW-0804">Transcription</keyword>
<dbReference type="SUPFAM" id="SSF54534">
    <property type="entry name" value="FKBP-like"/>
    <property type="match status" value="1"/>
</dbReference>
<dbReference type="NCBIfam" id="TIGR01461">
    <property type="entry name" value="greB"/>
    <property type="match status" value="1"/>
</dbReference>
<proteinExistence type="inferred from homology"/>
<evidence type="ECO:0000259" key="5">
    <source>
        <dbReference type="Pfam" id="PF01272"/>
    </source>
</evidence>
<evidence type="ECO:0000313" key="8">
    <source>
        <dbReference type="Proteomes" id="UP000185841"/>
    </source>
</evidence>
<dbReference type="GO" id="GO:0070063">
    <property type="term" value="F:RNA polymerase binding"/>
    <property type="evidence" value="ECO:0007669"/>
    <property type="project" value="InterPro"/>
</dbReference>
<keyword evidence="1 4" id="KW-0805">Transcription regulation</keyword>
<gene>
    <name evidence="4" type="primary">greB</name>
    <name evidence="7" type="ORF">SAMN05878282_104252</name>
</gene>
<dbReference type="PANTHER" id="PTHR30437:SF6">
    <property type="entry name" value="TRANSCRIPTION ELONGATION FACTOR GREB"/>
    <property type="match status" value="1"/>
</dbReference>
<dbReference type="AlphaFoldDB" id="A0A1N6T136"/>
<feature type="domain" description="Transcription elongation factor GreA/GreB N-terminal" evidence="6">
    <location>
        <begin position="14"/>
        <end position="83"/>
    </location>
</feature>
<evidence type="ECO:0000256" key="1">
    <source>
        <dbReference type="ARBA" id="ARBA00023015"/>
    </source>
</evidence>
<dbReference type="Proteomes" id="UP000185841">
    <property type="component" value="Unassembled WGS sequence"/>
</dbReference>
<dbReference type="Pfam" id="PF03449">
    <property type="entry name" value="GreA_GreB_N"/>
    <property type="match status" value="1"/>
</dbReference>
<dbReference type="InterPro" id="IPR001437">
    <property type="entry name" value="Tscrpt_elong_fac_GreA/B_C"/>
</dbReference>
<accession>A0A1N6T136</accession>
<dbReference type="PIRSF" id="PIRSF006092">
    <property type="entry name" value="GreA_GreB"/>
    <property type="match status" value="1"/>
</dbReference>
<protein>
    <recommendedName>
        <fullName evidence="4">Transcription elongation factor GreB</fullName>
    </recommendedName>
    <alternativeName>
        <fullName evidence="4">Transcript cleavage factor GreB</fullName>
    </alternativeName>
</protein>
<comment type="similarity">
    <text evidence="4">Belongs to the GreA/GreB family. GreB subfamily.</text>
</comment>
<feature type="domain" description="Transcription elongation factor GreA/GreB C-terminal" evidence="5">
    <location>
        <begin position="92"/>
        <end position="164"/>
    </location>
</feature>
<evidence type="ECO:0000259" key="6">
    <source>
        <dbReference type="Pfam" id="PF03449"/>
    </source>
</evidence>
<dbReference type="InterPro" id="IPR018151">
    <property type="entry name" value="TF_GreA/GreB_CS"/>
</dbReference>
<keyword evidence="2 4" id="KW-0238">DNA-binding</keyword>
<name>A0A1N6T136_AQUAC</name>
<keyword evidence="7" id="KW-0251">Elongation factor</keyword>
<dbReference type="GO" id="GO:0006354">
    <property type="term" value="P:DNA-templated transcription elongation"/>
    <property type="evidence" value="ECO:0007669"/>
    <property type="project" value="TreeGrafter"/>
</dbReference>
<evidence type="ECO:0000256" key="4">
    <source>
        <dbReference type="HAMAP-Rule" id="MF_00930"/>
    </source>
</evidence>
<dbReference type="GO" id="GO:0003677">
    <property type="term" value="F:DNA binding"/>
    <property type="evidence" value="ECO:0007669"/>
    <property type="project" value="UniProtKB-UniRule"/>
</dbReference>
<dbReference type="NCBIfam" id="NF002506">
    <property type="entry name" value="PRK01885.1"/>
    <property type="match status" value="1"/>
</dbReference>
<dbReference type="InterPro" id="IPR023459">
    <property type="entry name" value="Tscrpt_elong_fac_GreA/B_fam"/>
</dbReference>
<dbReference type="Pfam" id="PF01272">
    <property type="entry name" value="GreA_GreB"/>
    <property type="match status" value="1"/>
</dbReference>
<dbReference type="GO" id="GO:0003746">
    <property type="term" value="F:translation elongation factor activity"/>
    <property type="evidence" value="ECO:0007669"/>
    <property type="project" value="UniProtKB-KW"/>
</dbReference>
<dbReference type="InterPro" id="IPR022691">
    <property type="entry name" value="Tscrpt_elong_fac_GreA/B_N"/>
</dbReference>
<dbReference type="PROSITE" id="PS00829">
    <property type="entry name" value="GREAB_1"/>
    <property type="match status" value="1"/>
</dbReference>
<evidence type="ECO:0000313" key="7">
    <source>
        <dbReference type="EMBL" id="SIQ47059.1"/>
    </source>
</evidence>
<dbReference type="PANTHER" id="PTHR30437">
    <property type="entry name" value="TRANSCRIPTION ELONGATION FACTOR GREA"/>
    <property type="match status" value="1"/>
</dbReference>
<evidence type="ECO:0000256" key="2">
    <source>
        <dbReference type="ARBA" id="ARBA00023125"/>
    </source>
</evidence>
<dbReference type="InterPro" id="IPR036953">
    <property type="entry name" value="GreA/GreB_C_sf"/>
</dbReference>
<dbReference type="FunFam" id="3.10.50.30:FF:000001">
    <property type="entry name" value="Transcription elongation factor GreA"/>
    <property type="match status" value="1"/>
</dbReference>
<dbReference type="RefSeq" id="WP_076426631.1">
    <property type="nucleotide sequence ID" value="NZ_FTMP01000004.1"/>
</dbReference>
<organism evidence="7 8">
    <name type="scientific">Aquipseudomonas alcaligenes</name>
    <name type="common">Pseudomonas alcaligenes</name>
    <dbReference type="NCBI Taxonomy" id="43263"/>
    <lineage>
        <taxon>Bacteria</taxon>
        <taxon>Pseudomonadati</taxon>
        <taxon>Pseudomonadota</taxon>
        <taxon>Gammaproteobacteria</taxon>
        <taxon>Pseudomonadales</taxon>
        <taxon>Pseudomonadaceae</taxon>
        <taxon>Aquipseudomonas</taxon>
    </lineage>
</organism>
<keyword evidence="7" id="KW-0648">Protein biosynthesis</keyword>
<comment type="function">
    <text evidence="4">Necessary for efficient RNA polymerase transcription elongation past template-encoded arresting sites. The arresting sites in DNA have the property of trapping a certain fraction of elongating RNA polymerases that pass through, resulting in locked ternary complexes. Cleavage of the nascent transcript by cleavage factors such as GreA or GreB allows the resumption of elongation from the new 3'terminus. GreB releases sequences of up to 9 nucleotides in length.</text>
</comment>
<dbReference type="InterPro" id="IPR036805">
    <property type="entry name" value="Tscrpt_elong_fac_GreA/B_N_sf"/>
</dbReference>
<dbReference type="FunFam" id="1.10.287.180:FF:000001">
    <property type="entry name" value="Transcription elongation factor GreA"/>
    <property type="match status" value="1"/>
</dbReference>
<dbReference type="Gene3D" id="1.10.287.180">
    <property type="entry name" value="Transcription elongation factor, GreA/GreB, N-terminal domain"/>
    <property type="match status" value="1"/>
</dbReference>
<dbReference type="EMBL" id="FTMP01000004">
    <property type="protein sequence ID" value="SIQ47059.1"/>
    <property type="molecule type" value="Genomic_DNA"/>
</dbReference>
<dbReference type="HAMAP" id="MF_00930">
    <property type="entry name" value="GreB"/>
    <property type="match status" value="1"/>
</dbReference>
<dbReference type="InterPro" id="IPR028624">
    <property type="entry name" value="Tscrpt_elong_fac_GreA/B"/>
</dbReference>
<evidence type="ECO:0000256" key="3">
    <source>
        <dbReference type="ARBA" id="ARBA00023163"/>
    </source>
</evidence>
<dbReference type="HAMAP" id="MF_00105">
    <property type="entry name" value="GreA_GreB"/>
    <property type="match status" value="1"/>
</dbReference>
<sequence>MSRYRPPRTAGTPLITPEGEARLRAELHELWHVRRPQVTQAVSEAAALGDRSENAEYIYGKKMLREIDSRVRFLTKRLENLKVVDARPADPNKVYFGAWVTLEDDDGAESRYRIVGPDELDLKLGLISIDSPLARALVGKALDAEVRVQTPGGEQAFYITAIEYPQVSAG</sequence>
<reference evidence="7 8" key="1">
    <citation type="submission" date="2017-01" db="EMBL/GenBank/DDBJ databases">
        <authorList>
            <person name="Mah S.A."/>
            <person name="Swanson W.J."/>
            <person name="Moy G.W."/>
            <person name="Vacquier V.D."/>
        </authorList>
    </citation>
    <scope>NUCLEOTIDE SEQUENCE [LARGE SCALE GENOMIC DNA]</scope>
    <source>
        <strain evidence="7 8">RU36E</strain>
    </source>
</reference>
<dbReference type="InterPro" id="IPR006358">
    <property type="entry name" value="Tscrpt_elong_fac_GreB"/>
</dbReference>
<dbReference type="Gene3D" id="3.10.50.30">
    <property type="entry name" value="Transcription elongation factor, GreA/GreB, C-terminal domain"/>
    <property type="match status" value="1"/>
</dbReference>
<dbReference type="SUPFAM" id="SSF46557">
    <property type="entry name" value="GreA transcript cleavage protein, N-terminal domain"/>
    <property type="match status" value="1"/>
</dbReference>